<dbReference type="EnsemblMetazoa" id="G30876.1">
    <property type="protein sequence ID" value="G30876.1:cds"/>
    <property type="gene ID" value="G30876"/>
</dbReference>
<dbReference type="SUPFAM" id="SSF52058">
    <property type="entry name" value="L domain-like"/>
    <property type="match status" value="1"/>
</dbReference>
<dbReference type="InterPro" id="IPR017452">
    <property type="entry name" value="GPCR_Rhodpsn_7TM"/>
</dbReference>
<dbReference type="Gene3D" id="1.20.1070.10">
    <property type="entry name" value="Rhodopsin 7-helix transmembrane proteins"/>
    <property type="match status" value="1"/>
</dbReference>
<evidence type="ECO:0000256" key="14">
    <source>
        <dbReference type="PROSITE-ProRule" id="PRU00124"/>
    </source>
</evidence>
<dbReference type="SUPFAM" id="SSF49854">
    <property type="entry name" value="Spermadhesin, CUB domain"/>
    <property type="match status" value="2"/>
</dbReference>
<evidence type="ECO:0000259" key="19">
    <source>
        <dbReference type="PROSITE" id="PS50041"/>
    </source>
</evidence>
<proteinExistence type="predicted"/>
<evidence type="ECO:0000259" key="18">
    <source>
        <dbReference type="PROSITE" id="PS50022"/>
    </source>
</evidence>
<dbReference type="Gene3D" id="3.80.10.10">
    <property type="entry name" value="Ribonuclease Inhibitor"/>
    <property type="match status" value="2"/>
</dbReference>
<dbReference type="SMART" id="SM00034">
    <property type="entry name" value="CLECT"/>
    <property type="match status" value="1"/>
</dbReference>
<keyword evidence="3 13" id="KW-0420">Kringle</keyword>
<evidence type="ECO:0000256" key="12">
    <source>
        <dbReference type="ARBA" id="ARBA00023224"/>
    </source>
</evidence>
<dbReference type="Pfam" id="PF13855">
    <property type="entry name" value="LRR_8"/>
    <property type="match status" value="2"/>
</dbReference>
<feature type="disulfide bond" evidence="14">
    <location>
        <begin position="1300"/>
        <end position="1315"/>
    </location>
</feature>
<dbReference type="InterPro" id="IPR008979">
    <property type="entry name" value="Galactose-bd-like_sf"/>
</dbReference>
<feature type="disulfide bond" evidence="14">
    <location>
        <begin position="1644"/>
        <end position="1656"/>
    </location>
</feature>
<dbReference type="InterPro" id="IPR032675">
    <property type="entry name" value="LRR_dom_sf"/>
</dbReference>
<dbReference type="InterPro" id="IPR035914">
    <property type="entry name" value="Sperma_CUB_dom_sf"/>
</dbReference>
<sequence length="2379" mass="269768">MNLAVLLILELFYIGFCYIVSDKEQPVCPFVECQNGERLVRTTCQCVCPPKYYGFFCQNNYEKSLWPDGTYALPTSMFGCPETEAKGWSTSYVNLTLPESSQQQEWNMKNPGPLTDVIEPNILGPYHYRALQMNFCVKMPTYFEDKEGNMTSTEWPKGQYCFYNFNESCPKDFTNGTLTIRGYQFTEQDIGGQIPGNMGQNQTLLLQFCCREDGNHLTPIQLPKEFPFIMFQSQSADRCQEIESMTSQRDFFYMTNQNNNWEFKGALPMFDKTTLKNSVGVPYCYYIPYERRECYYESDIGNSYNGRANVTATGRGCLQWAGSSDSFYKNDRKAYHEFESNYCRAYEIGSYKTNEPVCLVQHPSTLRSCGIPKCGEDRDLKEFGKFKPFRSVPHYNTMKPEYAVDGSIGNLKSLVTDRPLLKPWFQVNLQEFVEVHAILIYRSVTNFPNNLRYFGTYVSKDPWDFMNYGAVRCDDLRFPGYSRVFRYQCRRPVIGQYVTVRNFDFSHPGSKPGIFYRMEINEMVILGKSTSCGRPLGMASGNIYDYQLEASSEDAEGSVVESMALAHRGRLYNPNPGWCSSPEDDSPWFLIDLITPTIVQGLMVQGWTSGKDSKYIRSFLVSYGTERKSLRLYDDFAGIVKKFVIDVSAAVITPQTFIFHHEILARYIKIIPDTTNGQQACLKAEVIGCQKQLQRDIQCKEESMDFGFEELRRFSFWLNGSPYILYNFTSVDDCREFCLSNGCTSLNFKDYSAGKTCSLFDGDRYHPTRQSALVLTGSSLTYASHRLCFSGVTKPNRCNFFINLTKEDEAVIRSPGFPFSYGQGLNCTWTIDAGTYKFVKIEIVYLKLAKPTTVLDLNKLGMFDVNPGKCKDSISVRDDSNTFTITADTEGDFKDSMFITKGQTISMMLETCFQLSRENSEKIFEIIASKSDKPGCGMLKEGCTIRCQIPSAYIATDRFPSPYQPGERCIWRIDGKFGQYVQLNILNIDVINGGASCASSYIAVYDIDLTHKERLLGRYCKENRPYSVISSKWHHMRVEFRAAPDQRQGRGFLAEYSFVDFTQTLSSITNEDCPVGWHYNDNSCYNIFTNDVGITWPEADRKCNQQNGSLVSIASKQELEFVHFLVTTYINDIADRKMFIGLRKVYSEDKKQLEYFWSDGNPLTFTAWYRDDVIMNRQPNGLYNEKCTSISFFSIYSMNDWHDTACAYDKIRSYMCEIDISNTTEIVSRINWLKKGNDTEASSGDVIFTCDNMEHINTLFVCDGIKDCSDGSDEANCSARCTDTQYQCDDSGCISLSLLCDFVAHCEDGSDESSCIRQPCNESQWECSSGQCIPVVYHCDMKPDCVDGSDERFCVGCEHGFECYDQTCLHPSKVCDGFIDCNGFFAEDESQSCENNIRKSCKDWWSLGRRENGEYLVSLGLEGKKQTKVECRFNISEQTVTVQTIIHHNLEETIVANTETIDTALRYAATKKQISNLKKDNKCSQSIRVRCHYTNNDQDNIWIGDNGKQFHTTLGESTGGCSCPFVNKCEEGKTRCNCNSTVGGWYHAGFTEVREDFGVITGHSVLPIRSIFAIRPTSVDRFVKLDVGPLICSDETYAVSDDFLCRSGKIVPMSQRCILDYDVYGDVTGCRDLSHLDDCEFNQCPTGFLKCPNSFCLPPRLVCDGHKQCKHGVDELLCESCPGLYRCRNSTICLDPSKLCDAVPHCPYHDDELLCNIEYPKECQCHGLSGVCGNINSTSLIKLPKELRTLNLSENDFSHDLPSLEHMLNLVILNLTNCGLNSLKSYSFVNQKNLLELDLRNNRIINIYPYAFTGLESLKTLNLEGNKLLTRISDLAFVGLHKLPRIVITNSGLQNIVKDTLVGLVMVSHLNLSANDIRFISDYAFYNLTELTVLDLRRNKIEQFSSKIFFGLSKLTKLYTDSYAFCCLKPSSVQECLPHPDEFSSCDDLMKNDVLSAFLWIIGFSSLLGNLGVFVFKVFFDNDTLKKGHGIFITNLSISDFLMGVYMIIIASADEYYRGRYVWNDLIWRRSTTCRIAGMLATVSSETSVFLLCLITLDRLIAVKFPFGQFRFTKRKALICVAVVWSITIWLAVIPLIPGSYFQGEFYSRSVACLALPLTRDRPAGWEYSAAIFIFVNFFLFVTIALGQCLIYREISQTSSSVKSTRRNQDMAIARGLFLVVLSDFLCWFPIGMMGLLAISGQVISAEVYAWVAVFILPINSALNPFLYTFANVRKKVETRLSSNKSSNNRATADNYADVCDNDSFIIGKHAPLAVTLADRMKTHPLTVDEMKLVVLRLAEAMKFLHERDIVHGCLDTSLVSVDIVEGKIKDLALKIAPKTAVEDEEIPNDIKQLGEIILSMLDSYKTKSTNMQTCTTSC</sequence>
<dbReference type="Pfam" id="PF00754">
    <property type="entry name" value="F5_F8_type_C"/>
    <property type="match status" value="1"/>
</dbReference>
<dbReference type="SMART" id="SM00369">
    <property type="entry name" value="LRR_TYP"/>
    <property type="match status" value="5"/>
</dbReference>
<keyword evidence="24" id="KW-1185">Reference proteome</keyword>
<dbReference type="PROSITE" id="PS50068">
    <property type="entry name" value="LDLRA_2"/>
    <property type="match status" value="6"/>
</dbReference>
<reference evidence="23" key="1">
    <citation type="submission" date="2022-08" db="UniProtKB">
        <authorList>
            <consortium name="EnsemblMetazoa"/>
        </authorList>
    </citation>
    <scope>IDENTIFICATION</scope>
    <source>
        <strain evidence="23">05x7-T-G4-1.051#20</strain>
    </source>
</reference>
<feature type="transmembrane region" description="Helical" evidence="15">
    <location>
        <begin position="2172"/>
        <end position="2196"/>
    </location>
</feature>
<dbReference type="InterPro" id="IPR000859">
    <property type="entry name" value="CUB_dom"/>
</dbReference>
<feature type="domain" description="F5/8 type C" evidence="18">
    <location>
        <begin position="532"/>
        <end position="689"/>
    </location>
</feature>
<evidence type="ECO:0000256" key="5">
    <source>
        <dbReference type="ARBA" id="ARBA00022692"/>
    </source>
</evidence>
<dbReference type="SMART" id="SM00192">
    <property type="entry name" value="LDLa"/>
    <property type="match status" value="6"/>
</dbReference>
<dbReference type="PROSITE" id="PS50022">
    <property type="entry name" value="FA58C_3"/>
    <property type="match status" value="1"/>
</dbReference>
<feature type="disulfide bond" evidence="14">
    <location>
        <begin position="1250"/>
        <end position="1268"/>
    </location>
</feature>
<feature type="disulfide bond" evidence="14">
    <location>
        <begin position="1700"/>
        <end position="1715"/>
    </location>
</feature>
<feature type="signal peptide" evidence="16">
    <location>
        <begin position="1"/>
        <end position="17"/>
    </location>
</feature>
<comment type="caution">
    <text evidence="13">Lacks conserved residue(s) required for the propagation of feature annotation.</text>
</comment>
<evidence type="ECO:0000256" key="13">
    <source>
        <dbReference type="PROSITE-ProRule" id="PRU00121"/>
    </source>
</evidence>
<dbReference type="CDD" id="cd00041">
    <property type="entry name" value="CUB"/>
    <property type="match status" value="1"/>
</dbReference>
<dbReference type="Gene3D" id="2.40.20.10">
    <property type="entry name" value="Plasminogen Kringle 4"/>
    <property type="match status" value="1"/>
</dbReference>
<keyword evidence="11" id="KW-0675">Receptor</keyword>
<feature type="chain" id="PRO_5036497326" description="G-protein coupled receptor GRL101" evidence="16">
    <location>
        <begin position="18"/>
        <end position="2379"/>
    </location>
</feature>
<dbReference type="PROSITE" id="PS01209">
    <property type="entry name" value="LDLRA_1"/>
    <property type="match status" value="1"/>
</dbReference>
<dbReference type="PROSITE" id="PS00022">
    <property type="entry name" value="EGF_1"/>
    <property type="match status" value="1"/>
</dbReference>
<keyword evidence="7 15" id="KW-1133">Transmembrane helix</keyword>
<evidence type="ECO:0000256" key="8">
    <source>
        <dbReference type="ARBA" id="ARBA00023040"/>
    </source>
</evidence>
<evidence type="ECO:0000256" key="7">
    <source>
        <dbReference type="ARBA" id="ARBA00022989"/>
    </source>
</evidence>
<dbReference type="InterPro" id="IPR000001">
    <property type="entry name" value="Kringle"/>
</dbReference>
<dbReference type="PRINTS" id="PR00261">
    <property type="entry name" value="LDLRECEPTOR"/>
</dbReference>
<feature type="domain" description="Apple" evidence="22">
    <location>
        <begin position="699"/>
        <end position="788"/>
    </location>
</feature>
<dbReference type="PANTHER" id="PTHR24372">
    <property type="entry name" value="GLYCOPROTEIN HORMONE RECEPTOR"/>
    <property type="match status" value="1"/>
</dbReference>
<feature type="disulfide bond" evidence="14">
    <location>
        <begin position="1327"/>
        <end position="1345"/>
    </location>
</feature>
<keyword evidence="5 15" id="KW-0812">Transmembrane</keyword>
<feature type="disulfide bond" evidence="14">
    <location>
        <begin position="1663"/>
        <end position="1678"/>
    </location>
</feature>
<feature type="domain" description="C-type lectin" evidence="19">
    <location>
        <begin position="1080"/>
        <end position="1206"/>
    </location>
</feature>
<dbReference type="SUPFAM" id="SSF49785">
    <property type="entry name" value="Galactose-binding domain-like"/>
    <property type="match status" value="2"/>
</dbReference>
<feature type="disulfide bond" evidence="14">
    <location>
        <begin position="1651"/>
        <end position="1669"/>
    </location>
</feature>
<organism evidence="23 24">
    <name type="scientific">Magallana gigas</name>
    <name type="common">Pacific oyster</name>
    <name type="synonym">Crassostrea gigas</name>
    <dbReference type="NCBI Taxonomy" id="29159"/>
    <lineage>
        <taxon>Eukaryota</taxon>
        <taxon>Metazoa</taxon>
        <taxon>Spiralia</taxon>
        <taxon>Lophotrochozoa</taxon>
        <taxon>Mollusca</taxon>
        <taxon>Bivalvia</taxon>
        <taxon>Autobranchia</taxon>
        <taxon>Pteriomorphia</taxon>
        <taxon>Ostreida</taxon>
        <taxon>Ostreoidea</taxon>
        <taxon>Ostreidae</taxon>
        <taxon>Magallana</taxon>
    </lineage>
</organism>
<dbReference type="PROSITE" id="PS50262">
    <property type="entry name" value="G_PROTEIN_RECEP_F1_2"/>
    <property type="match status" value="1"/>
</dbReference>
<dbReference type="SUPFAM" id="SSF57424">
    <property type="entry name" value="LDL receptor-like module"/>
    <property type="match status" value="4"/>
</dbReference>
<feature type="transmembrane region" description="Helical" evidence="15">
    <location>
        <begin position="2128"/>
        <end position="2151"/>
    </location>
</feature>
<protein>
    <recommendedName>
        <fullName evidence="25">G-protein coupled receptor GRL101</fullName>
    </recommendedName>
</protein>
<keyword evidence="16" id="KW-0732">Signal</keyword>
<feature type="disulfide bond" evidence="14">
    <location>
        <begin position="1363"/>
        <end position="1381"/>
    </location>
</feature>
<dbReference type="InterPro" id="IPR000421">
    <property type="entry name" value="FA58C"/>
</dbReference>
<feature type="transmembrane region" description="Helical" evidence="15">
    <location>
        <begin position="2077"/>
        <end position="2097"/>
    </location>
</feature>
<comment type="subcellular location">
    <subcellularLocation>
        <location evidence="1">Cell membrane</location>
        <topology evidence="1">Multi-pass membrane protein</topology>
    </subcellularLocation>
</comment>
<evidence type="ECO:0000256" key="6">
    <source>
        <dbReference type="ARBA" id="ARBA00022737"/>
    </source>
</evidence>
<dbReference type="InterPro" id="IPR000742">
    <property type="entry name" value="EGF"/>
</dbReference>
<evidence type="ECO:0000256" key="16">
    <source>
        <dbReference type="SAM" id="SignalP"/>
    </source>
</evidence>
<dbReference type="GO" id="GO:0007189">
    <property type="term" value="P:adenylate cyclase-activating G protein-coupled receptor signaling pathway"/>
    <property type="evidence" value="ECO:0007669"/>
    <property type="project" value="TreeGrafter"/>
</dbReference>
<dbReference type="Proteomes" id="UP000005408">
    <property type="component" value="Unassembled WGS sequence"/>
</dbReference>
<feature type="domain" description="CUB" evidence="17">
    <location>
        <begin position="798"/>
        <end position="893"/>
    </location>
</feature>
<feature type="domain" description="CUB" evidence="17">
    <location>
        <begin position="936"/>
        <end position="1059"/>
    </location>
</feature>
<dbReference type="PROSITE" id="PS01180">
    <property type="entry name" value="CUB"/>
    <property type="match status" value="2"/>
</dbReference>
<dbReference type="InterPro" id="IPR016186">
    <property type="entry name" value="C-type_lectin-like/link_sf"/>
</dbReference>
<dbReference type="Pfam" id="PF00059">
    <property type="entry name" value="Lectin_C"/>
    <property type="match status" value="1"/>
</dbReference>
<dbReference type="PANTHER" id="PTHR24372:SF77">
    <property type="entry name" value="G-PROTEIN COUPLED RECEPTORS FAMILY 1 PROFILE DOMAIN-CONTAINING PROTEIN"/>
    <property type="match status" value="1"/>
</dbReference>
<feature type="transmembrane region" description="Helical" evidence="15">
    <location>
        <begin position="1957"/>
        <end position="1980"/>
    </location>
</feature>
<dbReference type="GO" id="GO:0005886">
    <property type="term" value="C:plasma membrane"/>
    <property type="evidence" value="ECO:0007669"/>
    <property type="project" value="UniProtKB-SubCell"/>
</dbReference>
<accession>A0A8W8LZK4</accession>
<keyword evidence="6" id="KW-0677">Repeat</keyword>
<keyword evidence="10 14" id="KW-1015">Disulfide bond</keyword>
<dbReference type="CDD" id="cd15137">
    <property type="entry name" value="7tmA_Relaxin_R"/>
    <property type="match status" value="1"/>
</dbReference>
<feature type="transmembrane region" description="Helical" evidence="15">
    <location>
        <begin position="2036"/>
        <end position="2057"/>
    </location>
</feature>
<dbReference type="Gene3D" id="3.10.100.10">
    <property type="entry name" value="Mannose-Binding Protein A, subunit A"/>
    <property type="match status" value="1"/>
</dbReference>
<feature type="disulfide bond" evidence="14">
    <location>
        <begin position="1339"/>
        <end position="1354"/>
    </location>
</feature>
<name>A0A8W8LZK4_MAGGI</name>
<dbReference type="InterPro" id="IPR016187">
    <property type="entry name" value="CTDL_fold"/>
</dbReference>
<evidence type="ECO:0000256" key="11">
    <source>
        <dbReference type="ARBA" id="ARBA00023170"/>
    </source>
</evidence>
<feature type="domain" description="G-protein coupled receptors family 1 profile" evidence="21">
    <location>
        <begin position="1971"/>
        <end position="2228"/>
    </location>
</feature>
<feature type="disulfide bond" evidence="14">
    <location>
        <begin position="1681"/>
        <end position="1693"/>
    </location>
</feature>
<keyword evidence="12" id="KW-0807">Transducer</keyword>
<dbReference type="PROSITE" id="PS50041">
    <property type="entry name" value="C_TYPE_LECTIN_2"/>
    <property type="match status" value="1"/>
</dbReference>
<dbReference type="Gene3D" id="4.10.400.10">
    <property type="entry name" value="Low-density Lipoprotein Receptor"/>
    <property type="match status" value="4"/>
</dbReference>
<feature type="disulfide bond" evidence="14">
    <location>
        <begin position="1288"/>
        <end position="1306"/>
    </location>
</feature>
<dbReference type="InterPro" id="IPR038178">
    <property type="entry name" value="Kringle_sf"/>
</dbReference>
<dbReference type="InterPro" id="IPR001611">
    <property type="entry name" value="Leu-rich_rpt"/>
</dbReference>
<dbReference type="Pfam" id="PF00001">
    <property type="entry name" value="7tm_1"/>
    <property type="match status" value="1"/>
</dbReference>
<dbReference type="Pfam" id="PF16977">
    <property type="entry name" value="ApeC"/>
    <property type="match status" value="1"/>
</dbReference>
<evidence type="ECO:0000256" key="10">
    <source>
        <dbReference type="ARBA" id="ARBA00023157"/>
    </source>
</evidence>
<dbReference type="InterPro" id="IPR003591">
    <property type="entry name" value="Leu-rich_rpt_typical-subtyp"/>
</dbReference>
<feature type="transmembrane region" description="Helical" evidence="15">
    <location>
        <begin position="2208"/>
        <end position="2231"/>
    </location>
</feature>
<keyword evidence="8" id="KW-0297">G-protein coupled receptor</keyword>
<dbReference type="CDD" id="cd00112">
    <property type="entry name" value="LDLa"/>
    <property type="match status" value="4"/>
</dbReference>
<dbReference type="InterPro" id="IPR013806">
    <property type="entry name" value="Kringle-like"/>
</dbReference>
<dbReference type="InterPro" id="IPR023415">
    <property type="entry name" value="LDLR_class-A_CS"/>
</dbReference>
<feature type="domain" description="Kringle" evidence="20">
    <location>
        <begin position="301"/>
        <end position="374"/>
    </location>
</feature>
<dbReference type="InterPro" id="IPR036055">
    <property type="entry name" value="LDL_receptor-like_sf"/>
</dbReference>
<evidence type="ECO:0000259" key="22">
    <source>
        <dbReference type="PROSITE" id="PS50948"/>
    </source>
</evidence>
<dbReference type="InterPro" id="IPR031569">
    <property type="entry name" value="ApeC"/>
</dbReference>
<dbReference type="InterPro" id="IPR001304">
    <property type="entry name" value="C-type_lectin-like"/>
</dbReference>
<feature type="disulfide bond" evidence="14">
    <location>
        <begin position="1320"/>
        <end position="1332"/>
    </location>
</feature>
<evidence type="ECO:0000256" key="1">
    <source>
        <dbReference type="ARBA" id="ARBA00004651"/>
    </source>
</evidence>
<feature type="disulfide bond" evidence="14">
    <location>
        <begin position="1262"/>
        <end position="1277"/>
    </location>
</feature>
<keyword evidence="9 15" id="KW-0472">Membrane</keyword>
<dbReference type="GO" id="GO:0008528">
    <property type="term" value="F:G protein-coupled peptide receptor activity"/>
    <property type="evidence" value="ECO:0007669"/>
    <property type="project" value="TreeGrafter"/>
</dbReference>
<evidence type="ECO:0000259" key="17">
    <source>
        <dbReference type="PROSITE" id="PS01180"/>
    </source>
</evidence>
<evidence type="ECO:0000256" key="9">
    <source>
        <dbReference type="ARBA" id="ARBA00023136"/>
    </source>
</evidence>
<dbReference type="PROSITE" id="PS51450">
    <property type="entry name" value="LRR"/>
    <property type="match status" value="3"/>
</dbReference>
<dbReference type="SMART" id="SM00130">
    <property type="entry name" value="KR"/>
    <property type="match status" value="1"/>
</dbReference>
<dbReference type="SUPFAM" id="SSF57440">
    <property type="entry name" value="Kringle-like"/>
    <property type="match status" value="1"/>
</dbReference>
<evidence type="ECO:0008006" key="25">
    <source>
        <dbReference type="Google" id="ProtNLM"/>
    </source>
</evidence>
<evidence type="ECO:0000256" key="2">
    <source>
        <dbReference type="ARBA" id="ARBA00022475"/>
    </source>
</evidence>
<feature type="disulfide bond" evidence="14">
    <location>
        <begin position="1281"/>
        <end position="1293"/>
    </location>
</feature>
<evidence type="ECO:0000313" key="24">
    <source>
        <dbReference type="Proteomes" id="UP000005408"/>
    </source>
</evidence>
<dbReference type="SUPFAM" id="SSF56436">
    <property type="entry name" value="C-type lectin-like"/>
    <property type="match status" value="1"/>
</dbReference>
<evidence type="ECO:0000259" key="21">
    <source>
        <dbReference type="PROSITE" id="PS50262"/>
    </source>
</evidence>
<keyword evidence="2" id="KW-1003">Cell membrane</keyword>
<evidence type="ECO:0000256" key="3">
    <source>
        <dbReference type="ARBA" id="ARBA00022572"/>
    </source>
</evidence>
<keyword evidence="4" id="KW-0433">Leucine-rich repeat</keyword>
<evidence type="ECO:0000259" key="20">
    <source>
        <dbReference type="PROSITE" id="PS50070"/>
    </source>
</evidence>
<dbReference type="InterPro" id="IPR003609">
    <property type="entry name" value="Pan_app"/>
</dbReference>
<dbReference type="Pfam" id="PF00431">
    <property type="entry name" value="CUB"/>
    <property type="match status" value="1"/>
</dbReference>
<dbReference type="Pfam" id="PF00057">
    <property type="entry name" value="Ldl_recept_a"/>
    <property type="match status" value="3"/>
</dbReference>
<dbReference type="SMART" id="SM00042">
    <property type="entry name" value="CUB"/>
    <property type="match status" value="1"/>
</dbReference>
<dbReference type="PROSITE" id="PS50070">
    <property type="entry name" value="KRINGLE_2"/>
    <property type="match status" value="1"/>
</dbReference>
<evidence type="ECO:0000256" key="4">
    <source>
        <dbReference type="ARBA" id="ARBA00022614"/>
    </source>
</evidence>
<evidence type="ECO:0000256" key="15">
    <source>
        <dbReference type="SAM" id="Phobius"/>
    </source>
</evidence>
<evidence type="ECO:0000313" key="23">
    <source>
        <dbReference type="EnsemblMetazoa" id="G30876.1:cds"/>
    </source>
</evidence>
<dbReference type="PROSITE" id="PS50948">
    <property type="entry name" value="PAN"/>
    <property type="match status" value="1"/>
</dbReference>
<dbReference type="SMART" id="SM00231">
    <property type="entry name" value="FA58C"/>
    <property type="match status" value="1"/>
</dbReference>
<dbReference type="Gene3D" id="2.60.120.290">
    <property type="entry name" value="Spermadhesin, CUB domain"/>
    <property type="match status" value="2"/>
</dbReference>
<dbReference type="SUPFAM" id="SSF81321">
    <property type="entry name" value="Family A G protein-coupled receptor-like"/>
    <property type="match status" value="1"/>
</dbReference>
<dbReference type="Gene3D" id="2.60.120.260">
    <property type="entry name" value="Galactose-binding domain-like"/>
    <property type="match status" value="2"/>
</dbReference>
<feature type="transmembrane region" description="Helical" evidence="15">
    <location>
        <begin position="1992"/>
        <end position="2013"/>
    </location>
</feature>
<dbReference type="GO" id="GO:0009755">
    <property type="term" value="P:hormone-mediated signaling pathway"/>
    <property type="evidence" value="ECO:0007669"/>
    <property type="project" value="TreeGrafter"/>
</dbReference>
<dbReference type="InterPro" id="IPR000276">
    <property type="entry name" value="GPCR_Rhodpsn"/>
</dbReference>
<dbReference type="CDD" id="cd00037">
    <property type="entry name" value="CLECT"/>
    <property type="match status" value="1"/>
</dbReference>
<dbReference type="InterPro" id="IPR002172">
    <property type="entry name" value="LDrepeatLR_classA_rpt"/>
</dbReference>